<dbReference type="Gene3D" id="1.25.40.600">
    <property type="match status" value="1"/>
</dbReference>
<comment type="caution">
    <text evidence="9">The sequence shown here is derived from an EMBL/GenBank/DDBJ whole genome shotgun (WGS) entry which is preliminary data.</text>
</comment>
<sequence length="206" mass="22895">MGAIGLFLSGAALFINSMMLSGKADARSAAIFNLFVGAFQIAAPFYLVITSDGSSWATFNNGAIFLFGLTYLYLGVTILKDLDTTGLGWYSLWVAIVALVYAAVYFVQQNDIVNTLIWVMWAYLWFLFYLLSAVKKPIDAYIGKIAFVQSWTTLTVPAMLMMLGVWSTPAVQQIWLFVSLASILYFVIVTARYVSTMKKEMKTQTA</sequence>
<comment type="subcellular location">
    <subcellularLocation>
        <location evidence="1">Cell membrane</location>
        <topology evidence="1">Multi-pass membrane protein</topology>
    </subcellularLocation>
</comment>
<feature type="transmembrane region" description="Helical" evidence="8">
    <location>
        <begin position="112"/>
        <end position="134"/>
    </location>
</feature>
<keyword evidence="4" id="KW-1003">Cell membrane</keyword>
<evidence type="ECO:0000256" key="3">
    <source>
        <dbReference type="ARBA" id="ARBA00022448"/>
    </source>
</evidence>
<evidence type="ECO:0000256" key="1">
    <source>
        <dbReference type="ARBA" id="ARBA00004651"/>
    </source>
</evidence>
<dbReference type="CDD" id="cd13429">
    <property type="entry name" value="UreI_AmiS_like_2"/>
    <property type="match status" value="1"/>
</dbReference>
<name>A0ABW2NTD6_9BACL</name>
<evidence type="ECO:0000256" key="8">
    <source>
        <dbReference type="SAM" id="Phobius"/>
    </source>
</evidence>
<reference evidence="10" key="1">
    <citation type="journal article" date="2019" name="Int. J. Syst. Evol. Microbiol.">
        <title>The Global Catalogue of Microorganisms (GCM) 10K type strain sequencing project: providing services to taxonomists for standard genome sequencing and annotation.</title>
        <authorList>
            <consortium name="The Broad Institute Genomics Platform"/>
            <consortium name="The Broad Institute Genome Sequencing Center for Infectious Disease"/>
            <person name="Wu L."/>
            <person name="Ma J."/>
        </authorList>
    </citation>
    <scope>NUCLEOTIDE SEQUENCE [LARGE SCALE GENOMIC DNA]</scope>
    <source>
        <strain evidence="10">NBRC 106396</strain>
    </source>
</reference>
<protein>
    <submittedName>
        <fullName evidence="9">AmiS/UreI family transporter</fullName>
    </submittedName>
</protein>
<evidence type="ECO:0000313" key="10">
    <source>
        <dbReference type="Proteomes" id="UP001596549"/>
    </source>
</evidence>
<feature type="transmembrane region" description="Helical" evidence="8">
    <location>
        <begin position="174"/>
        <end position="194"/>
    </location>
</feature>
<feature type="transmembrane region" description="Helical" evidence="8">
    <location>
        <begin position="56"/>
        <end position="75"/>
    </location>
</feature>
<feature type="transmembrane region" description="Helical" evidence="8">
    <location>
        <begin position="87"/>
        <end position="106"/>
    </location>
</feature>
<proteinExistence type="inferred from homology"/>
<keyword evidence="10" id="KW-1185">Reference proteome</keyword>
<evidence type="ECO:0000313" key="9">
    <source>
        <dbReference type="EMBL" id="MFC7371896.1"/>
    </source>
</evidence>
<dbReference type="Pfam" id="PF02293">
    <property type="entry name" value="AmiS_UreI"/>
    <property type="match status" value="1"/>
</dbReference>
<dbReference type="Proteomes" id="UP001596549">
    <property type="component" value="Unassembled WGS sequence"/>
</dbReference>
<accession>A0ABW2NTD6</accession>
<gene>
    <name evidence="9" type="ORF">ACFQPF_09415</name>
</gene>
<keyword evidence="6 8" id="KW-1133">Transmembrane helix</keyword>
<keyword evidence="7 8" id="KW-0472">Membrane</keyword>
<keyword evidence="5 8" id="KW-0812">Transmembrane</keyword>
<keyword evidence="3" id="KW-0813">Transport</keyword>
<dbReference type="InterPro" id="IPR038523">
    <property type="entry name" value="AmiSUreI_transpt_sf"/>
</dbReference>
<evidence type="ECO:0000256" key="4">
    <source>
        <dbReference type="ARBA" id="ARBA00022475"/>
    </source>
</evidence>
<dbReference type="InterPro" id="IPR003211">
    <property type="entry name" value="AmiSUreI_transpt"/>
</dbReference>
<evidence type="ECO:0000256" key="5">
    <source>
        <dbReference type="ARBA" id="ARBA00022692"/>
    </source>
</evidence>
<evidence type="ECO:0000256" key="6">
    <source>
        <dbReference type="ARBA" id="ARBA00022989"/>
    </source>
</evidence>
<comment type="similarity">
    <text evidence="2">Belongs to the AmiS/UreI family.</text>
</comment>
<evidence type="ECO:0000256" key="7">
    <source>
        <dbReference type="ARBA" id="ARBA00023136"/>
    </source>
</evidence>
<feature type="transmembrane region" description="Helical" evidence="8">
    <location>
        <begin position="146"/>
        <end position="168"/>
    </location>
</feature>
<evidence type="ECO:0000256" key="2">
    <source>
        <dbReference type="ARBA" id="ARBA00010068"/>
    </source>
</evidence>
<dbReference type="EMBL" id="JBHTCP010000015">
    <property type="protein sequence ID" value="MFC7371896.1"/>
    <property type="molecule type" value="Genomic_DNA"/>
</dbReference>
<dbReference type="RefSeq" id="WP_379748934.1">
    <property type="nucleotide sequence ID" value="NZ_JBHTCP010000015.1"/>
</dbReference>
<organism evidence="9 10">
    <name type="scientific">Fictibacillus iocasae</name>
    <dbReference type="NCBI Taxonomy" id="2715437"/>
    <lineage>
        <taxon>Bacteria</taxon>
        <taxon>Bacillati</taxon>
        <taxon>Bacillota</taxon>
        <taxon>Bacilli</taxon>
        <taxon>Bacillales</taxon>
        <taxon>Fictibacillaceae</taxon>
        <taxon>Fictibacillus</taxon>
    </lineage>
</organism>